<evidence type="ECO:0000313" key="28">
    <source>
        <dbReference type="Proteomes" id="UP000219338"/>
    </source>
</evidence>
<dbReference type="GO" id="GO:0017116">
    <property type="term" value="F:single-stranded DNA helicase activity"/>
    <property type="evidence" value="ECO:0007669"/>
    <property type="project" value="InterPro"/>
</dbReference>
<keyword evidence="7" id="KW-0235">DNA replication</keyword>
<keyword evidence="19" id="KW-0234">DNA repair</keyword>
<dbReference type="GO" id="GO:0006260">
    <property type="term" value="P:DNA replication"/>
    <property type="evidence" value="ECO:0007669"/>
    <property type="project" value="UniProtKB-KW"/>
</dbReference>
<comment type="catalytic activity">
    <reaction evidence="22">
        <text>ATP + H2O = ADP + phosphate + H(+)</text>
        <dbReference type="Rhea" id="RHEA:13065"/>
        <dbReference type="ChEBI" id="CHEBI:15377"/>
        <dbReference type="ChEBI" id="CHEBI:15378"/>
        <dbReference type="ChEBI" id="CHEBI:30616"/>
        <dbReference type="ChEBI" id="CHEBI:43474"/>
        <dbReference type="ChEBI" id="CHEBI:456216"/>
        <dbReference type="EC" id="3.6.4.12"/>
    </reaction>
</comment>
<dbReference type="FunFam" id="3.40.50.300:FF:000789">
    <property type="entry name" value="DNA replication ATP-dependent helicase/nuclease DNA2"/>
    <property type="match status" value="1"/>
</dbReference>
<dbReference type="SUPFAM" id="SSF52540">
    <property type="entry name" value="P-loop containing nucleoside triphosphate hydrolases"/>
    <property type="match status" value="1"/>
</dbReference>
<evidence type="ECO:0000256" key="1">
    <source>
        <dbReference type="ARBA" id="ARBA00001966"/>
    </source>
</evidence>
<keyword evidence="17" id="KW-0411">Iron-sulfur</keyword>
<dbReference type="Gene3D" id="3.90.320.10">
    <property type="match status" value="1"/>
</dbReference>
<evidence type="ECO:0000256" key="23">
    <source>
        <dbReference type="SAM" id="MobiDB-lite"/>
    </source>
</evidence>
<keyword evidence="21" id="KW-0511">Multifunctional enzyme</keyword>
<dbReference type="GO" id="GO:0004519">
    <property type="term" value="F:endonuclease activity"/>
    <property type="evidence" value="ECO:0007669"/>
    <property type="project" value="UniProtKB-KW"/>
</dbReference>
<dbReference type="InterPro" id="IPR014808">
    <property type="entry name" value="DNA_replication_fac_Dna2_N"/>
</dbReference>
<dbReference type="InterPro" id="IPR027417">
    <property type="entry name" value="P-loop_NTPase"/>
</dbReference>
<feature type="domain" description="DNA2/NAM7 helicase helicase" evidence="25">
    <location>
        <begin position="709"/>
        <end position="803"/>
    </location>
</feature>
<evidence type="ECO:0000256" key="7">
    <source>
        <dbReference type="ARBA" id="ARBA00022705"/>
    </source>
</evidence>
<evidence type="ECO:0000313" key="27">
    <source>
        <dbReference type="EMBL" id="SJL09361.1"/>
    </source>
</evidence>
<dbReference type="OMA" id="NYCEAAI"/>
<dbReference type="GO" id="GO:0005524">
    <property type="term" value="F:ATP binding"/>
    <property type="evidence" value="ECO:0007669"/>
    <property type="project" value="UniProtKB-KW"/>
</dbReference>
<evidence type="ECO:0000256" key="21">
    <source>
        <dbReference type="ARBA" id="ARBA00023268"/>
    </source>
</evidence>
<keyword evidence="11" id="KW-0255">Endonuclease</keyword>
<dbReference type="OrthoDB" id="6513042at2759"/>
<feature type="domain" description="DNA replication factor Dna2 N-terminal" evidence="24">
    <location>
        <begin position="139"/>
        <end position="350"/>
    </location>
</feature>
<evidence type="ECO:0000256" key="19">
    <source>
        <dbReference type="ARBA" id="ARBA00023204"/>
    </source>
</evidence>
<gene>
    <name evidence="27" type="ORF">ARMOST_12739</name>
</gene>
<dbReference type="AlphaFoldDB" id="A0A284RKU3"/>
<dbReference type="InterPro" id="IPR047187">
    <property type="entry name" value="SF1_C_Upf1"/>
</dbReference>
<keyword evidence="8" id="KW-0540">Nuclease</keyword>
<evidence type="ECO:0000256" key="13">
    <source>
        <dbReference type="ARBA" id="ARBA00022801"/>
    </source>
</evidence>
<dbReference type="CDD" id="cd18808">
    <property type="entry name" value="SF1_C_Upf1"/>
    <property type="match status" value="1"/>
</dbReference>
<dbReference type="GO" id="GO:0016887">
    <property type="term" value="F:ATP hydrolysis activity"/>
    <property type="evidence" value="ECO:0007669"/>
    <property type="project" value="RHEA"/>
</dbReference>
<evidence type="ECO:0000256" key="3">
    <source>
        <dbReference type="ARBA" id="ARBA00007913"/>
    </source>
</evidence>
<comment type="cofactor">
    <cofactor evidence="1">
        <name>[4Fe-4S] cluster</name>
        <dbReference type="ChEBI" id="CHEBI:49883"/>
    </cofactor>
</comment>
<dbReference type="STRING" id="47428.A0A284RKU3"/>
<evidence type="ECO:0000256" key="18">
    <source>
        <dbReference type="ARBA" id="ARBA00023125"/>
    </source>
</evidence>
<dbReference type="PANTHER" id="PTHR43788:SF8">
    <property type="entry name" value="DNA-BINDING PROTEIN SMUBP-2"/>
    <property type="match status" value="1"/>
</dbReference>
<dbReference type="Proteomes" id="UP000219338">
    <property type="component" value="Unassembled WGS sequence"/>
</dbReference>
<name>A0A284RKU3_ARMOS</name>
<keyword evidence="6" id="KW-0004">4Fe-4S</keyword>
<feature type="domain" description="DNA2/NAM7 helicase-like C-terminal" evidence="26">
    <location>
        <begin position="886"/>
        <end position="1099"/>
    </location>
</feature>
<dbReference type="GO" id="GO:0003677">
    <property type="term" value="F:DNA binding"/>
    <property type="evidence" value="ECO:0007669"/>
    <property type="project" value="UniProtKB-KW"/>
</dbReference>
<dbReference type="GO" id="GO:0043139">
    <property type="term" value="F:5'-3' DNA helicase activity"/>
    <property type="evidence" value="ECO:0007669"/>
    <property type="project" value="TreeGrafter"/>
</dbReference>
<evidence type="ECO:0000256" key="17">
    <source>
        <dbReference type="ARBA" id="ARBA00023014"/>
    </source>
</evidence>
<dbReference type="GO" id="GO:0051539">
    <property type="term" value="F:4 iron, 4 sulfur cluster binding"/>
    <property type="evidence" value="ECO:0007669"/>
    <property type="project" value="UniProtKB-KW"/>
</dbReference>
<dbReference type="InterPro" id="IPR050534">
    <property type="entry name" value="Coronavir_polyprotein_1ab"/>
</dbReference>
<keyword evidence="12" id="KW-0227">DNA damage</keyword>
<dbReference type="InterPro" id="IPR041677">
    <property type="entry name" value="DNA2/NAM7_AAA_11"/>
</dbReference>
<dbReference type="CDD" id="cd18041">
    <property type="entry name" value="DEXXQc_DNA2"/>
    <property type="match status" value="1"/>
</dbReference>
<evidence type="ECO:0000256" key="5">
    <source>
        <dbReference type="ARBA" id="ARBA00021516"/>
    </source>
</evidence>
<evidence type="ECO:0000259" key="26">
    <source>
        <dbReference type="Pfam" id="PF13087"/>
    </source>
</evidence>
<keyword evidence="9" id="KW-0479">Metal-binding</keyword>
<comment type="subcellular location">
    <subcellularLocation>
        <location evidence="2">Nucleus</location>
    </subcellularLocation>
</comment>
<sequence>MPPAKHTANEEDVFMRDLLSGLDDSFWNASPTPSPAKPKQKTTRLKQEEKQPSTPPKPVSAQNLNLSDLLEGAEDWDFSDDFLTPKKEVKKKEIPLESLQPPAQRSFKSAACTRCIVQAVEEHQVGSRHEKNLIVRVDGSKEKCSIILRDDWSVTDVRKGDIVNAIGEFTVLGESSSSLTSSIAISSKNNLLILHPDVLITATALSNAPQCRRKPLITSLVRSSSDYTPSLVWGNMLHSVLQACLVADRWDEIWVDDKIDEIVRGGLSDLVRINTNVDQAKREVKARAKGLHAFSEKYMASSPKSGANLTNTRAGRNDVSLLAITKILDIEEDIWCPSYGLKGKLDATVQTTISETKPPFHKPVLTEGPKPLELKTGRAMAGMEHRAQTMLYSLLAEERYGLGVSSGLLYYTQSEEVLQVDVNKNELRGLIMARNEMACYMVRRHQDPPEPFLPPTLDDERLCKRCYVLDACMLYRKAVENVEDTDSPIADAYSLKTSHLSPSHAAFFKQWEHLISLEESDLGRFRKELWTMGASERETKGRCFSSMVIDSTYHPPSQSHASRETKIHQYTYKFLRSSGYKISSSLISGFLNAGDPVTISVEPHLLALARGFILELTPTDVIVGVDHDLSSRSIHDRLSAFGSASSDIIYRIDRDELFGGMGRIRENLAQLFYLGGDTKRLELVVDLKYPSFSSDPIPLPPSVARYSAHLNANQMQAMNKVLSAEDYALILGMPGTGKTTIIASIIKTVVAMGKTVLLTSYTHSAVDNILLKLKDADFSILRLGNTDKVHPEIRAMTLSSKREPTTVEQLEFQIMTPPVVATTCLSIDNALFSRRKFDYCIVDEASQITLPSCLGPLRFADKFVLVGDHFQLPPLVRNKEARQGGLDVSLFRRLSDAHPHSVVDLAYQYRMNSDIMMLSNKLIYGDRLRCGSQAVANRSLVLPNRNFLNAIHGGKSTCHRNGCWIEQLMSESCKAVFVDTDLVPAQDSKVGDLVQNEVEASLVYEVTETMLRSGVTPDQIGIISLYRQQVKLLTQMLHEHKGIEVLTADRSQGRDKDCIIISMVRSNDDGLIGDLVKDWRRMNVSFTRARSKLIIFGSRKTLQDVPLLKEFFALMEGQKWIMQLPPKADVSHARAFDATTPSKRVVEDTFSQRKENASSIRPQKKMKVKKGVTEEGLLRSRPILRDLVNDGR</sequence>
<keyword evidence="18" id="KW-0238">DNA-binding</keyword>
<dbReference type="Gene3D" id="3.40.50.300">
    <property type="entry name" value="P-loop containing nucleotide triphosphate hydrolases"/>
    <property type="match status" value="2"/>
</dbReference>
<dbReference type="InterPro" id="IPR011604">
    <property type="entry name" value="PDDEXK-like_dom_sf"/>
</dbReference>
<keyword evidence="14 27" id="KW-0347">Helicase</keyword>
<evidence type="ECO:0000256" key="2">
    <source>
        <dbReference type="ARBA" id="ARBA00004123"/>
    </source>
</evidence>
<dbReference type="InterPro" id="IPR041679">
    <property type="entry name" value="DNA2/NAM7-like_C"/>
</dbReference>
<dbReference type="GO" id="GO:0046872">
    <property type="term" value="F:metal ion binding"/>
    <property type="evidence" value="ECO:0007669"/>
    <property type="project" value="UniProtKB-KW"/>
</dbReference>
<dbReference type="EC" id="3.6.4.12" evidence="4"/>
<dbReference type="PANTHER" id="PTHR43788">
    <property type="entry name" value="DNA2/NAM7 HELICASE FAMILY MEMBER"/>
    <property type="match status" value="1"/>
</dbReference>
<dbReference type="CDD" id="cd22318">
    <property type="entry name" value="DNA2_N-like"/>
    <property type="match status" value="1"/>
</dbReference>
<evidence type="ECO:0000256" key="14">
    <source>
        <dbReference type="ARBA" id="ARBA00022806"/>
    </source>
</evidence>
<evidence type="ECO:0000259" key="25">
    <source>
        <dbReference type="Pfam" id="PF13086"/>
    </source>
</evidence>
<evidence type="ECO:0000256" key="6">
    <source>
        <dbReference type="ARBA" id="ARBA00022485"/>
    </source>
</evidence>
<keyword evidence="10" id="KW-0547">Nucleotide-binding</keyword>
<feature type="domain" description="DNA2/NAM7 helicase helicase" evidence="25">
    <location>
        <begin position="818"/>
        <end position="877"/>
    </location>
</feature>
<keyword evidence="20" id="KW-0539">Nucleus</keyword>
<evidence type="ECO:0000256" key="20">
    <source>
        <dbReference type="ARBA" id="ARBA00023242"/>
    </source>
</evidence>
<dbReference type="EMBL" id="FUEG01000010">
    <property type="protein sequence ID" value="SJL09361.1"/>
    <property type="molecule type" value="Genomic_DNA"/>
</dbReference>
<dbReference type="InterPro" id="IPR026851">
    <property type="entry name" value="Dna2/JHS1_DEXXQ-box"/>
</dbReference>
<evidence type="ECO:0000256" key="15">
    <source>
        <dbReference type="ARBA" id="ARBA00022840"/>
    </source>
</evidence>
<proteinExistence type="inferred from homology"/>
<evidence type="ECO:0000256" key="11">
    <source>
        <dbReference type="ARBA" id="ARBA00022759"/>
    </source>
</evidence>
<keyword evidence="15" id="KW-0067">ATP-binding</keyword>
<dbReference type="GO" id="GO:0005634">
    <property type="term" value="C:nucleus"/>
    <property type="evidence" value="ECO:0007669"/>
    <property type="project" value="UniProtKB-SubCell"/>
</dbReference>
<dbReference type="Pfam" id="PF13087">
    <property type="entry name" value="AAA_12"/>
    <property type="match status" value="1"/>
</dbReference>
<evidence type="ECO:0000256" key="8">
    <source>
        <dbReference type="ARBA" id="ARBA00022722"/>
    </source>
</evidence>
<protein>
    <recommendedName>
        <fullName evidence="5">DNA replication ATP-dependent helicase/nuclease DNA2</fullName>
        <ecNumber evidence="4">3.6.4.12</ecNumber>
    </recommendedName>
</protein>
<dbReference type="Pfam" id="PF08696">
    <property type="entry name" value="Dna2"/>
    <property type="match status" value="1"/>
</dbReference>
<keyword evidence="16" id="KW-0408">Iron</keyword>
<evidence type="ECO:0000256" key="12">
    <source>
        <dbReference type="ARBA" id="ARBA00022763"/>
    </source>
</evidence>
<keyword evidence="13" id="KW-0378">Hydrolase</keyword>
<organism evidence="27 28">
    <name type="scientific">Armillaria ostoyae</name>
    <name type="common">Armillaria root rot fungus</name>
    <dbReference type="NCBI Taxonomy" id="47428"/>
    <lineage>
        <taxon>Eukaryota</taxon>
        <taxon>Fungi</taxon>
        <taxon>Dikarya</taxon>
        <taxon>Basidiomycota</taxon>
        <taxon>Agaricomycotina</taxon>
        <taxon>Agaricomycetes</taxon>
        <taxon>Agaricomycetidae</taxon>
        <taxon>Agaricales</taxon>
        <taxon>Marasmiineae</taxon>
        <taxon>Physalacriaceae</taxon>
        <taxon>Armillaria</taxon>
    </lineage>
</organism>
<reference evidence="28" key="1">
    <citation type="journal article" date="2017" name="Nat. Ecol. Evol.">
        <title>Genome expansion and lineage-specific genetic innovations in the forest pathogenic fungi Armillaria.</title>
        <authorList>
            <person name="Sipos G."/>
            <person name="Prasanna A.N."/>
            <person name="Walter M.C."/>
            <person name="O'Connor E."/>
            <person name="Balint B."/>
            <person name="Krizsan K."/>
            <person name="Kiss B."/>
            <person name="Hess J."/>
            <person name="Varga T."/>
            <person name="Slot J."/>
            <person name="Riley R."/>
            <person name="Boka B."/>
            <person name="Rigling D."/>
            <person name="Barry K."/>
            <person name="Lee J."/>
            <person name="Mihaltcheva S."/>
            <person name="LaButti K."/>
            <person name="Lipzen A."/>
            <person name="Waldron R."/>
            <person name="Moloney N.M."/>
            <person name="Sperisen C."/>
            <person name="Kredics L."/>
            <person name="Vagvoelgyi C."/>
            <person name="Patrignani A."/>
            <person name="Fitzpatrick D."/>
            <person name="Nagy I."/>
            <person name="Doyle S."/>
            <person name="Anderson J.B."/>
            <person name="Grigoriev I.V."/>
            <person name="Gueldener U."/>
            <person name="Muensterkoetter M."/>
            <person name="Nagy L.G."/>
        </authorList>
    </citation>
    <scope>NUCLEOTIDE SEQUENCE [LARGE SCALE GENOMIC DNA]</scope>
    <source>
        <strain evidence="28">C18/9</strain>
    </source>
</reference>
<comment type="similarity">
    <text evidence="3">Belongs to the DNA2/NAM7 helicase family.</text>
</comment>
<dbReference type="Pfam" id="PF13086">
    <property type="entry name" value="AAA_11"/>
    <property type="match status" value="2"/>
</dbReference>
<evidence type="ECO:0000256" key="4">
    <source>
        <dbReference type="ARBA" id="ARBA00012551"/>
    </source>
</evidence>
<evidence type="ECO:0000256" key="10">
    <source>
        <dbReference type="ARBA" id="ARBA00022741"/>
    </source>
</evidence>
<evidence type="ECO:0000256" key="22">
    <source>
        <dbReference type="ARBA" id="ARBA00047995"/>
    </source>
</evidence>
<accession>A0A284RKU3</accession>
<feature type="region of interest" description="Disordered" evidence="23">
    <location>
        <begin position="24"/>
        <end position="62"/>
    </location>
</feature>
<dbReference type="FunFam" id="3.40.50.300:FF:001170">
    <property type="entry name" value="DNA replication helicase Dna2"/>
    <property type="match status" value="1"/>
</dbReference>
<evidence type="ECO:0000259" key="24">
    <source>
        <dbReference type="Pfam" id="PF08696"/>
    </source>
</evidence>
<keyword evidence="28" id="KW-1185">Reference proteome</keyword>
<evidence type="ECO:0000256" key="16">
    <source>
        <dbReference type="ARBA" id="ARBA00023004"/>
    </source>
</evidence>
<dbReference type="GO" id="GO:0006281">
    <property type="term" value="P:DNA repair"/>
    <property type="evidence" value="ECO:0007669"/>
    <property type="project" value="UniProtKB-KW"/>
</dbReference>
<evidence type="ECO:0000256" key="9">
    <source>
        <dbReference type="ARBA" id="ARBA00022723"/>
    </source>
</evidence>